<dbReference type="InterPro" id="IPR038352">
    <property type="entry name" value="Imelysin_sf"/>
</dbReference>
<evidence type="ECO:0000256" key="2">
    <source>
        <dbReference type="ARBA" id="ARBA00022617"/>
    </source>
</evidence>
<dbReference type="GO" id="GO:0004130">
    <property type="term" value="F:cytochrome-c peroxidase activity"/>
    <property type="evidence" value="ECO:0007669"/>
    <property type="project" value="TreeGrafter"/>
</dbReference>
<dbReference type="InterPro" id="IPR009056">
    <property type="entry name" value="Cyt_c-like_dom"/>
</dbReference>
<evidence type="ECO:0000256" key="1">
    <source>
        <dbReference type="ARBA" id="ARBA00004196"/>
    </source>
</evidence>
<dbReference type="PANTHER" id="PTHR30600">
    <property type="entry name" value="CYTOCHROME C PEROXIDASE-RELATED"/>
    <property type="match status" value="1"/>
</dbReference>
<dbReference type="STRING" id="490189.SAMN02927903_02403"/>
<keyword evidence="3 7" id="KW-0479">Metal-binding</keyword>
<dbReference type="PROSITE" id="PS51007">
    <property type="entry name" value="CYTC"/>
    <property type="match status" value="2"/>
</dbReference>
<gene>
    <name evidence="10" type="ORF">SAMN02927903_02403</name>
</gene>
<proteinExistence type="predicted"/>
<evidence type="ECO:0000256" key="3">
    <source>
        <dbReference type="ARBA" id="ARBA00022723"/>
    </source>
</evidence>
<dbReference type="SUPFAM" id="SSF46626">
    <property type="entry name" value="Cytochrome c"/>
    <property type="match status" value="2"/>
</dbReference>
<evidence type="ECO:0000313" key="11">
    <source>
        <dbReference type="Proteomes" id="UP000199354"/>
    </source>
</evidence>
<feature type="domain" description="Cytochrome c" evidence="9">
    <location>
        <begin position="274"/>
        <end position="408"/>
    </location>
</feature>
<feature type="compositionally biased region" description="Polar residues" evidence="8">
    <location>
        <begin position="476"/>
        <end position="485"/>
    </location>
</feature>
<keyword evidence="6 7" id="KW-0408">Iron</keyword>
<organism evidence="10 11">
    <name type="scientific">Flavobacterium caeni</name>
    <dbReference type="NCBI Taxonomy" id="490189"/>
    <lineage>
        <taxon>Bacteria</taxon>
        <taxon>Pseudomonadati</taxon>
        <taxon>Bacteroidota</taxon>
        <taxon>Flavobacteriia</taxon>
        <taxon>Flavobacteriales</taxon>
        <taxon>Flavobacteriaceae</taxon>
        <taxon>Flavobacterium</taxon>
    </lineage>
</organism>
<evidence type="ECO:0000256" key="8">
    <source>
        <dbReference type="SAM" id="MobiDB-lite"/>
    </source>
</evidence>
<feature type="domain" description="Cytochrome c" evidence="9">
    <location>
        <begin position="427"/>
        <end position="567"/>
    </location>
</feature>
<evidence type="ECO:0000259" key="9">
    <source>
        <dbReference type="PROSITE" id="PS51007"/>
    </source>
</evidence>
<reference evidence="10 11" key="1">
    <citation type="submission" date="2016-10" db="EMBL/GenBank/DDBJ databases">
        <authorList>
            <person name="de Groot N.N."/>
        </authorList>
    </citation>
    <scope>NUCLEOTIDE SEQUENCE [LARGE SCALE GENOMIC DNA]</scope>
    <source>
        <strain evidence="10 11">CGMCC 1.7031</strain>
    </source>
</reference>
<dbReference type="PANTHER" id="PTHR30600:SF10">
    <property type="entry name" value="BLL6722 PROTEIN"/>
    <property type="match status" value="1"/>
</dbReference>
<evidence type="ECO:0000256" key="4">
    <source>
        <dbReference type="ARBA" id="ARBA00022729"/>
    </source>
</evidence>
<dbReference type="GO" id="GO:0020037">
    <property type="term" value="F:heme binding"/>
    <property type="evidence" value="ECO:0007669"/>
    <property type="project" value="InterPro"/>
</dbReference>
<evidence type="ECO:0000256" key="6">
    <source>
        <dbReference type="ARBA" id="ARBA00023004"/>
    </source>
</evidence>
<evidence type="ECO:0000256" key="7">
    <source>
        <dbReference type="PROSITE-ProRule" id="PRU00433"/>
    </source>
</evidence>
<dbReference type="Pfam" id="PF03150">
    <property type="entry name" value="CCP_MauG"/>
    <property type="match status" value="1"/>
</dbReference>
<dbReference type="Proteomes" id="UP000199354">
    <property type="component" value="Unassembled WGS sequence"/>
</dbReference>
<keyword evidence="4" id="KW-0732">Signal</keyword>
<feature type="region of interest" description="Disordered" evidence="8">
    <location>
        <begin position="465"/>
        <end position="485"/>
    </location>
</feature>
<dbReference type="EMBL" id="FMVF01000011">
    <property type="protein sequence ID" value="SCY79681.1"/>
    <property type="molecule type" value="Genomic_DNA"/>
</dbReference>
<dbReference type="GO" id="GO:0046872">
    <property type="term" value="F:metal ion binding"/>
    <property type="evidence" value="ECO:0007669"/>
    <property type="project" value="UniProtKB-KW"/>
</dbReference>
<dbReference type="InterPro" id="IPR004852">
    <property type="entry name" value="Di-haem_cyt_c_peroxidsae"/>
</dbReference>
<name>A0A1G5IVE5_9FLAO</name>
<comment type="subcellular location">
    <subcellularLocation>
        <location evidence="1">Cell envelope</location>
    </subcellularLocation>
</comment>
<dbReference type="AlphaFoldDB" id="A0A1G5IVE5"/>
<dbReference type="Gene3D" id="1.20.1420.20">
    <property type="entry name" value="M75 peptidase, HXXE motif"/>
    <property type="match status" value="1"/>
</dbReference>
<dbReference type="InterPro" id="IPR051395">
    <property type="entry name" value="Cytochrome_c_Peroxidase/MauG"/>
</dbReference>
<keyword evidence="10" id="KW-0575">Peroxidase</keyword>
<evidence type="ECO:0000313" key="10">
    <source>
        <dbReference type="EMBL" id="SCY79681.1"/>
    </source>
</evidence>
<sequence>MGCSDAPRETLKDHLLEDWRSLDREVTDLRKLVQSDTDPKKVVQAFSQSRLAYKNVEWALEYFQPETGRFVNGPALDEIEFEENRVFPPAGFQVIEELLAENDPKIKSEILREIDILRSNLEQARRHFEAISISDAQALDALRQQTYRIITLGITGFDSPIMFTSIAEAAVSLKSIGQTLEHFKTPVPEKLRREISNAVLFCNRTDFNTFDRAQFIVRFANPISASLAEFQQVARLETVTRQRVVRNQSPTLFDRQAFDADAFVPSNEYKTNPQKVALGEKLFYDPQLSGDGSRSCATCHQPEKAFTDGLRTNSALNGHSLTRNTPSLSYAAFQNAQFWDLRQLDLEKQSVDVIRNTDEMHGDFVQITKKLSANPTYSKGFKKAFPKSGQIEDWHVQNAIAAYIRTLGKFNSRFDAFMRGDLKALSNQEVEGMNLFMGKAKCATCHFTPLFNGTVPPIYAKTEQEVLGTPQDHTNRAQSNDAGRYEQNQLPQLRGAFKTPTVRNVAKTAPYMHNGAFRTLAEVVDFYDSGGGVGLGFKLENQTLPPDRLNLTANEKQALIAFMESLSDQ</sequence>
<protein>
    <submittedName>
        <fullName evidence="10">Cytochrome c peroxidase</fullName>
    </submittedName>
</protein>
<dbReference type="InterPro" id="IPR036909">
    <property type="entry name" value="Cyt_c-like_dom_sf"/>
</dbReference>
<accession>A0A1G5IVE5</accession>
<evidence type="ECO:0000256" key="5">
    <source>
        <dbReference type="ARBA" id="ARBA00023002"/>
    </source>
</evidence>
<dbReference type="Gene3D" id="1.10.760.10">
    <property type="entry name" value="Cytochrome c-like domain"/>
    <property type="match status" value="2"/>
</dbReference>
<dbReference type="GO" id="GO:0009055">
    <property type="term" value="F:electron transfer activity"/>
    <property type="evidence" value="ECO:0007669"/>
    <property type="project" value="InterPro"/>
</dbReference>
<keyword evidence="2 7" id="KW-0349">Heme</keyword>
<dbReference type="GO" id="GO:0030313">
    <property type="term" value="C:cell envelope"/>
    <property type="evidence" value="ECO:0007669"/>
    <property type="project" value="UniProtKB-SubCell"/>
</dbReference>
<keyword evidence="11" id="KW-1185">Reference proteome</keyword>
<keyword evidence="5" id="KW-0560">Oxidoreductase</keyword>